<dbReference type="InterPro" id="IPR004089">
    <property type="entry name" value="MCPsignal_dom"/>
</dbReference>
<dbReference type="Proteomes" id="UP001331561">
    <property type="component" value="Unassembled WGS sequence"/>
</dbReference>
<evidence type="ECO:0000259" key="9">
    <source>
        <dbReference type="PROSITE" id="PS50111"/>
    </source>
</evidence>
<comment type="subcellular location">
    <subcellularLocation>
        <location evidence="1">Cell membrane</location>
        <topology evidence="1">Multi-pass membrane protein</topology>
    </subcellularLocation>
</comment>
<sequence>MFANLPLKTKMLAVAAAALVGMLAVGTIGAFSQRSHAYAEREALLRSVVQSTRSQLAYFEKLEKEGKLSREEAQAQARELVRNARYAGTEYIFIFDTAGNSLLLPSAPEKENKPMMDAKDADGVPYVSHLIDAAKKGGDFVHYKFVRLGGTVAADKTSYAELVPQWDWAIGTGMYVDDVAAAFRKELLTSLAIVAALTLGVFGLVVVIGRSVIAQIGGEPGHAVAIMKQVAEGDLRMSVPSAAAGSVLAELNALIGKLRSIVQEITSGADRIATASQEISVTSSTVAEGAHQQSDSAQTMAAAMEELTVSISHISEHAAQTEQHARGAAEHAEAGKEQVQNATMQMRDLAGAVEDANTRIESLSKRAAAVGTIAASIKEIASQTNLLALNAAIEAARAGETGRGFAVVADEVRKLAERTATATVEIETMLGAIQTETGGAVEAMTTASNRVGASVAAAEDSARLLDLITDGATRATNLVSEVADSTREQSTASTSLAQQVEQIAHMVETTSQGMSETAHATQELERVASQLNVVVSRFQC</sequence>
<protein>
    <submittedName>
        <fullName evidence="10">Methyl-accepting chemotaxis protein</fullName>
    </submittedName>
</protein>
<evidence type="ECO:0000313" key="10">
    <source>
        <dbReference type="EMBL" id="MEC5385747.1"/>
    </source>
</evidence>
<feature type="transmembrane region" description="Helical" evidence="8">
    <location>
        <begin position="187"/>
        <end position="208"/>
    </location>
</feature>
<dbReference type="PANTHER" id="PTHR32089:SF112">
    <property type="entry name" value="LYSOZYME-LIKE PROTEIN-RELATED"/>
    <property type="match status" value="1"/>
</dbReference>
<evidence type="ECO:0000256" key="1">
    <source>
        <dbReference type="ARBA" id="ARBA00004651"/>
    </source>
</evidence>
<dbReference type="EMBL" id="JAYXHS010000001">
    <property type="protein sequence ID" value="MEC5385747.1"/>
    <property type="molecule type" value="Genomic_DNA"/>
</dbReference>
<keyword evidence="3 8" id="KW-0812">Transmembrane</keyword>
<proteinExistence type="predicted"/>
<comment type="caution">
    <text evidence="10">The sequence shown here is derived from an EMBL/GenBank/DDBJ whole genome shotgun (WGS) entry which is preliminary data.</text>
</comment>
<dbReference type="Gene3D" id="1.10.287.950">
    <property type="entry name" value="Methyl-accepting chemotaxis protein"/>
    <property type="match status" value="1"/>
</dbReference>
<evidence type="ECO:0000256" key="3">
    <source>
        <dbReference type="ARBA" id="ARBA00022692"/>
    </source>
</evidence>
<gene>
    <name evidence="10" type="ORF">VVD49_08430</name>
</gene>
<evidence type="ECO:0000256" key="2">
    <source>
        <dbReference type="ARBA" id="ARBA00022475"/>
    </source>
</evidence>
<evidence type="ECO:0000313" key="11">
    <source>
        <dbReference type="Proteomes" id="UP001331561"/>
    </source>
</evidence>
<keyword evidence="6 7" id="KW-0807">Transducer</keyword>
<dbReference type="CDD" id="cd11386">
    <property type="entry name" value="MCP_signal"/>
    <property type="match status" value="1"/>
</dbReference>
<evidence type="ECO:0000256" key="8">
    <source>
        <dbReference type="SAM" id="Phobius"/>
    </source>
</evidence>
<accession>A0ABU6K2T0</accession>
<name>A0ABU6K2T0_9RHOO</name>
<keyword evidence="5 8" id="KW-0472">Membrane</keyword>
<dbReference type="InterPro" id="IPR033480">
    <property type="entry name" value="sCache_2"/>
</dbReference>
<keyword evidence="4 8" id="KW-1133">Transmembrane helix</keyword>
<keyword evidence="11" id="KW-1185">Reference proteome</keyword>
<dbReference type="PANTHER" id="PTHR32089">
    <property type="entry name" value="METHYL-ACCEPTING CHEMOTAXIS PROTEIN MCPB"/>
    <property type="match status" value="1"/>
</dbReference>
<reference evidence="10 11" key="1">
    <citation type="submission" date="2024-01" db="EMBL/GenBank/DDBJ databases">
        <title>Uliginosibacterium soil sp. nov.</title>
        <authorList>
            <person name="Lv Y."/>
        </authorList>
    </citation>
    <scope>NUCLEOTIDE SEQUENCE [LARGE SCALE GENOMIC DNA]</scope>
    <source>
        <strain evidence="10 11">H3</strain>
    </source>
</reference>
<dbReference type="Pfam" id="PF17200">
    <property type="entry name" value="sCache_2"/>
    <property type="match status" value="1"/>
</dbReference>
<dbReference type="PROSITE" id="PS50111">
    <property type="entry name" value="CHEMOTAXIS_TRANSDUC_2"/>
    <property type="match status" value="1"/>
</dbReference>
<dbReference type="SMART" id="SM00283">
    <property type="entry name" value="MA"/>
    <property type="match status" value="1"/>
</dbReference>
<evidence type="ECO:0000256" key="7">
    <source>
        <dbReference type="PROSITE-ProRule" id="PRU00284"/>
    </source>
</evidence>
<evidence type="ECO:0000256" key="6">
    <source>
        <dbReference type="ARBA" id="ARBA00023224"/>
    </source>
</evidence>
<keyword evidence="2" id="KW-1003">Cell membrane</keyword>
<dbReference type="RefSeq" id="WP_327598695.1">
    <property type="nucleotide sequence ID" value="NZ_JAYXHS010000001.1"/>
</dbReference>
<dbReference type="SMART" id="SM01049">
    <property type="entry name" value="Cache_2"/>
    <property type="match status" value="1"/>
</dbReference>
<dbReference type="Gene3D" id="3.30.450.20">
    <property type="entry name" value="PAS domain"/>
    <property type="match status" value="1"/>
</dbReference>
<evidence type="ECO:0000256" key="5">
    <source>
        <dbReference type="ARBA" id="ARBA00023136"/>
    </source>
</evidence>
<dbReference type="Pfam" id="PF00015">
    <property type="entry name" value="MCPsignal"/>
    <property type="match status" value="1"/>
</dbReference>
<organism evidence="10 11">
    <name type="scientific">Uliginosibacterium silvisoli</name>
    <dbReference type="NCBI Taxonomy" id="3114758"/>
    <lineage>
        <taxon>Bacteria</taxon>
        <taxon>Pseudomonadati</taxon>
        <taxon>Pseudomonadota</taxon>
        <taxon>Betaproteobacteria</taxon>
        <taxon>Rhodocyclales</taxon>
        <taxon>Zoogloeaceae</taxon>
        <taxon>Uliginosibacterium</taxon>
    </lineage>
</organism>
<dbReference type="SUPFAM" id="SSF58104">
    <property type="entry name" value="Methyl-accepting chemotaxis protein (MCP) signaling domain"/>
    <property type="match status" value="1"/>
</dbReference>
<feature type="domain" description="Methyl-accepting transducer" evidence="9">
    <location>
        <begin position="268"/>
        <end position="504"/>
    </location>
</feature>
<evidence type="ECO:0000256" key="4">
    <source>
        <dbReference type="ARBA" id="ARBA00022989"/>
    </source>
</evidence>